<organism evidence="2 3">
    <name type="scientific">Ornithinibacillus halophilus</name>
    <dbReference type="NCBI Taxonomy" id="930117"/>
    <lineage>
        <taxon>Bacteria</taxon>
        <taxon>Bacillati</taxon>
        <taxon>Bacillota</taxon>
        <taxon>Bacilli</taxon>
        <taxon>Bacillales</taxon>
        <taxon>Bacillaceae</taxon>
        <taxon>Ornithinibacillus</taxon>
    </lineage>
</organism>
<gene>
    <name evidence="2" type="ORF">SAMN05216225_101828</name>
</gene>
<dbReference type="Proteomes" id="UP000183988">
    <property type="component" value="Unassembled WGS sequence"/>
</dbReference>
<feature type="region of interest" description="Disordered" evidence="1">
    <location>
        <begin position="147"/>
        <end position="177"/>
    </location>
</feature>
<dbReference type="EMBL" id="FQVW01000018">
    <property type="protein sequence ID" value="SHG16642.1"/>
    <property type="molecule type" value="Genomic_DNA"/>
</dbReference>
<evidence type="ECO:0000313" key="3">
    <source>
        <dbReference type="Proteomes" id="UP000183988"/>
    </source>
</evidence>
<reference evidence="2 3" key="1">
    <citation type="submission" date="2016-11" db="EMBL/GenBank/DDBJ databases">
        <authorList>
            <person name="Jaros S."/>
            <person name="Januszkiewicz K."/>
            <person name="Wedrychowicz H."/>
        </authorList>
    </citation>
    <scope>NUCLEOTIDE SEQUENCE [LARGE SCALE GENOMIC DNA]</scope>
    <source>
        <strain evidence="2 3">IBRC-M 10683</strain>
    </source>
</reference>
<evidence type="ECO:0000313" key="2">
    <source>
        <dbReference type="EMBL" id="SHG16642.1"/>
    </source>
</evidence>
<protein>
    <submittedName>
        <fullName evidence="2">Uncharacterized protein</fullName>
    </submittedName>
</protein>
<dbReference type="STRING" id="930117.SAMN05216225_101828"/>
<dbReference type="AlphaFoldDB" id="A0A1M5HLC1"/>
<accession>A0A1M5HLC1</accession>
<sequence>MKSRKETHKKNHFSTKLKVLITSILFIITVLSSFGMAFANEDIQSLLTNWFTDQREVAIESIESAIMTEKDQQKVALQSYIKEAIQSSEKEIKQFTEEEKKRRVQEIKSHAQTLMNNFEVNNKEEKSQIQSEFDAILKRAMEDLNEVEVETAPETNEDKDNVEETNEEEITKGDDDE</sequence>
<proteinExistence type="predicted"/>
<evidence type="ECO:0000256" key="1">
    <source>
        <dbReference type="SAM" id="MobiDB-lite"/>
    </source>
</evidence>
<name>A0A1M5HLC1_9BACI</name>
<feature type="compositionally biased region" description="Acidic residues" evidence="1">
    <location>
        <begin position="147"/>
        <end position="168"/>
    </location>
</feature>
<dbReference type="RefSeq" id="WP_072890206.1">
    <property type="nucleotide sequence ID" value="NZ_FQVW01000018.1"/>
</dbReference>
<keyword evidence="3" id="KW-1185">Reference proteome</keyword>
<dbReference type="OrthoDB" id="2625319at2"/>